<evidence type="ECO:0000313" key="2">
    <source>
        <dbReference type="Proteomes" id="UP001159405"/>
    </source>
</evidence>
<proteinExistence type="predicted"/>
<dbReference type="EMBL" id="CALNXK010000063">
    <property type="protein sequence ID" value="CAH3139814.1"/>
    <property type="molecule type" value="Genomic_DNA"/>
</dbReference>
<gene>
    <name evidence="1" type="ORF">PLOB_00040841</name>
</gene>
<protein>
    <submittedName>
        <fullName evidence="1">Uncharacterized protein</fullName>
    </submittedName>
</protein>
<evidence type="ECO:0000313" key="1">
    <source>
        <dbReference type="EMBL" id="CAH3139814.1"/>
    </source>
</evidence>
<sequence length="200" mass="23101">MESMANEVIDCIGKGVYNEEPIKCFRGVGKEDNFVFRDEDELKSLSLLSEERKKEDCTTYQASTGEKLRYLENVWTVKKNFSGTYGEDYNTLTSSKTAFTDNYSTSIFRADECWRGKPLERFDRQASASDFKFWEITGELHYMSFEERRNFPVGPWDECRGVSMPEKVLDTCFRVLPAPTKDMMMSIALLAWVTPEEAST</sequence>
<accession>A0ABN8PE89</accession>
<name>A0ABN8PE89_9CNID</name>
<reference evidence="1 2" key="1">
    <citation type="submission" date="2022-05" db="EMBL/GenBank/DDBJ databases">
        <authorList>
            <consortium name="Genoscope - CEA"/>
            <person name="William W."/>
        </authorList>
    </citation>
    <scope>NUCLEOTIDE SEQUENCE [LARGE SCALE GENOMIC DNA]</scope>
</reference>
<organism evidence="1 2">
    <name type="scientific">Porites lobata</name>
    <dbReference type="NCBI Taxonomy" id="104759"/>
    <lineage>
        <taxon>Eukaryota</taxon>
        <taxon>Metazoa</taxon>
        <taxon>Cnidaria</taxon>
        <taxon>Anthozoa</taxon>
        <taxon>Hexacorallia</taxon>
        <taxon>Scleractinia</taxon>
        <taxon>Fungiina</taxon>
        <taxon>Poritidae</taxon>
        <taxon>Porites</taxon>
    </lineage>
</organism>
<keyword evidence="2" id="KW-1185">Reference proteome</keyword>
<dbReference type="Proteomes" id="UP001159405">
    <property type="component" value="Unassembled WGS sequence"/>
</dbReference>
<comment type="caution">
    <text evidence="1">The sequence shown here is derived from an EMBL/GenBank/DDBJ whole genome shotgun (WGS) entry which is preliminary data.</text>
</comment>